<accession>A0A2S9K2F2</accession>
<evidence type="ECO:0000313" key="7">
    <source>
        <dbReference type="EMBL" id="PRD64631.1"/>
    </source>
</evidence>
<feature type="transmembrane region" description="Helical" evidence="6">
    <location>
        <begin position="85"/>
        <end position="105"/>
    </location>
</feature>
<dbReference type="Proteomes" id="UP000238589">
    <property type="component" value="Unassembled WGS sequence"/>
</dbReference>
<dbReference type="EMBL" id="PVLQ01000058">
    <property type="protein sequence ID" value="PRD64631.1"/>
    <property type="molecule type" value="Genomic_DNA"/>
</dbReference>
<keyword evidence="3 6" id="KW-0812">Transmembrane</keyword>
<gene>
    <name evidence="7" type="ORF">C6P64_13440</name>
</gene>
<dbReference type="AlphaFoldDB" id="A0A2S9K2F2"/>
<keyword evidence="8" id="KW-1185">Reference proteome</keyword>
<comment type="subcellular location">
    <subcellularLocation>
        <location evidence="1">Cell membrane</location>
        <topology evidence="1">Multi-pass membrane protein</topology>
    </subcellularLocation>
</comment>
<feature type="transmembrane region" description="Helical" evidence="6">
    <location>
        <begin position="112"/>
        <end position="130"/>
    </location>
</feature>
<feature type="transmembrane region" description="Helical" evidence="6">
    <location>
        <begin position="62"/>
        <end position="79"/>
    </location>
</feature>
<sequence>MNLPRIGLTTLVALAFGLAVIQLVSSGTLLSLFTQAIIYAIFAIGIGVLLRQNGMVSFGHALYFGGAGYGIGILLQVQLMPAELAIVLTLVGLTALAFVIGLVIVRVPGIAFGMLTLAIGQMAFLMASRARGVTGGADGMNIDWPATLFGLSQSVLLKPANLFLLCWSVLVLVLFALALLLRSRFGSITEAVRDNEERARFIGITTLLPRAGVYALSALVTGIAGILSALNTGFVSPENLHWSLSGMTLMMVVVGGARALWGPALGAVVYFLFKDILGDYATHWMSIFGLALISVIVFSPHGIAGALQRLVTLGKRGAPLPAAARPAQAH</sequence>
<protein>
    <submittedName>
        <fullName evidence="7">Branched-chain amino acid ABC transporter permease</fullName>
    </submittedName>
</protein>
<dbReference type="InterPro" id="IPR043428">
    <property type="entry name" value="LivM-like"/>
</dbReference>
<keyword evidence="4 6" id="KW-1133">Transmembrane helix</keyword>
<dbReference type="PANTHER" id="PTHR30482:SF17">
    <property type="entry name" value="ABC TRANSPORTER ATP-BINDING PROTEIN"/>
    <property type="match status" value="1"/>
</dbReference>
<feature type="transmembrane region" description="Helical" evidence="6">
    <location>
        <begin position="247"/>
        <end position="273"/>
    </location>
</feature>
<proteinExistence type="predicted"/>
<reference evidence="7 8" key="1">
    <citation type="submission" date="2018-03" db="EMBL/GenBank/DDBJ databases">
        <title>Comparative genomics illustrates the genes involved in a hyperalkaliphilic mechanisms of Serpentinomonas isolated from highly-alkaline calcium-rich serpentinized springs.</title>
        <authorList>
            <person name="Suzuki S."/>
            <person name="Ishii S."/>
            <person name="Walworth N."/>
            <person name="Bird L."/>
            <person name="Kuenen J.G."/>
            <person name="Nealson K.H."/>
        </authorList>
    </citation>
    <scope>NUCLEOTIDE SEQUENCE [LARGE SCALE GENOMIC DNA]</scope>
    <source>
        <strain evidence="7 8">P1</strain>
    </source>
</reference>
<evidence type="ECO:0000256" key="1">
    <source>
        <dbReference type="ARBA" id="ARBA00004651"/>
    </source>
</evidence>
<evidence type="ECO:0000256" key="3">
    <source>
        <dbReference type="ARBA" id="ARBA00022692"/>
    </source>
</evidence>
<feature type="transmembrane region" description="Helical" evidence="6">
    <location>
        <begin position="201"/>
        <end position="227"/>
    </location>
</feature>
<dbReference type="CDD" id="cd06581">
    <property type="entry name" value="TM_PBP1_LivM_like"/>
    <property type="match status" value="1"/>
</dbReference>
<feature type="transmembrane region" description="Helical" evidence="6">
    <location>
        <begin position="285"/>
        <end position="307"/>
    </location>
</feature>
<evidence type="ECO:0000256" key="4">
    <source>
        <dbReference type="ARBA" id="ARBA00022989"/>
    </source>
</evidence>
<comment type="caution">
    <text evidence="7">The sequence shown here is derived from an EMBL/GenBank/DDBJ whole genome shotgun (WGS) entry which is preliminary data.</text>
</comment>
<evidence type="ECO:0000256" key="6">
    <source>
        <dbReference type="SAM" id="Phobius"/>
    </source>
</evidence>
<name>A0A2S9K2F2_9BURK</name>
<evidence type="ECO:0000313" key="8">
    <source>
        <dbReference type="Proteomes" id="UP000238589"/>
    </source>
</evidence>
<keyword evidence="2" id="KW-1003">Cell membrane</keyword>
<keyword evidence="5 6" id="KW-0472">Membrane</keyword>
<evidence type="ECO:0000256" key="2">
    <source>
        <dbReference type="ARBA" id="ARBA00022475"/>
    </source>
</evidence>
<dbReference type="GO" id="GO:0005886">
    <property type="term" value="C:plasma membrane"/>
    <property type="evidence" value="ECO:0007669"/>
    <property type="project" value="UniProtKB-SubCell"/>
</dbReference>
<dbReference type="GO" id="GO:0015658">
    <property type="term" value="F:branched-chain amino acid transmembrane transporter activity"/>
    <property type="evidence" value="ECO:0007669"/>
    <property type="project" value="InterPro"/>
</dbReference>
<dbReference type="Pfam" id="PF02653">
    <property type="entry name" value="BPD_transp_2"/>
    <property type="match status" value="1"/>
</dbReference>
<dbReference type="PANTHER" id="PTHR30482">
    <property type="entry name" value="HIGH-AFFINITY BRANCHED-CHAIN AMINO ACID TRANSPORT SYSTEM PERMEASE"/>
    <property type="match status" value="1"/>
</dbReference>
<evidence type="ECO:0000256" key="5">
    <source>
        <dbReference type="ARBA" id="ARBA00023136"/>
    </source>
</evidence>
<dbReference type="RefSeq" id="WP_105749072.1">
    <property type="nucleotide sequence ID" value="NZ_PVLQ01000058.1"/>
</dbReference>
<feature type="transmembrane region" description="Helical" evidence="6">
    <location>
        <begin position="162"/>
        <end position="181"/>
    </location>
</feature>
<dbReference type="OrthoDB" id="3460090at2"/>
<feature type="transmembrane region" description="Helical" evidence="6">
    <location>
        <begin position="29"/>
        <end position="50"/>
    </location>
</feature>
<organism evidence="7 8">
    <name type="scientific">Malikia granosa</name>
    <dbReference type="NCBI Taxonomy" id="263067"/>
    <lineage>
        <taxon>Bacteria</taxon>
        <taxon>Pseudomonadati</taxon>
        <taxon>Pseudomonadota</taxon>
        <taxon>Betaproteobacteria</taxon>
        <taxon>Burkholderiales</taxon>
        <taxon>Comamonadaceae</taxon>
        <taxon>Malikia</taxon>
    </lineage>
</organism>
<dbReference type="InterPro" id="IPR001851">
    <property type="entry name" value="ABC_transp_permease"/>
</dbReference>